<dbReference type="InterPro" id="IPR001873">
    <property type="entry name" value="ENaC"/>
</dbReference>
<keyword evidence="7" id="KW-0915">Sodium</keyword>
<dbReference type="PANTHER" id="PTHR11690">
    <property type="entry name" value="AMILORIDE-SENSITIVE SODIUM CHANNEL-RELATED"/>
    <property type="match status" value="1"/>
</dbReference>
<dbReference type="PANTHER" id="PTHR11690:SF247">
    <property type="entry name" value="PICKPOCKET 23, ISOFORM C"/>
    <property type="match status" value="1"/>
</dbReference>
<keyword evidence="5 12" id="KW-0812">Transmembrane</keyword>
<evidence type="ECO:0000256" key="13">
    <source>
        <dbReference type="SAM" id="Phobius"/>
    </source>
</evidence>
<feature type="transmembrane region" description="Helical" evidence="13">
    <location>
        <begin position="420"/>
        <end position="453"/>
    </location>
</feature>
<dbReference type="EMBL" id="JANEYG010000015">
    <property type="protein sequence ID" value="KAJ8920125.1"/>
    <property type="molecule type" value="Genomic_DNA"/>
</dbReference>
<comment type="subcellular location">
    <subcellularLocation>
        <location evidence="1">Membrane</location>
        <topology evidence="1">Multi-pass membrane protein</topology>
    </subcellularLocation>
</comment>
<keyword evidence="15" id="KW-1185">Reference proteome</keyword>
<protein>
    <recommendedName>
        <fullName evidence="16">Sodium channel protein Nach</fullName>
    </recommendedName>
</protein>
<evidence type="ECO:0000256" key="10">
    <source>
        <dbReference type="ARBA" id="ARBA00023201"/>
    </source>
</evidence>
<keyword evidence="6 13" id="KW-1133">Transmembrane helix</keyword>
<evidence type="ECO:0000256" key="9">
    <source>
        <dbReference type="ARBA" id="ARBA00023136"/>
    </source>
</evidence>
<dbReference type="Proteomes" id="UP001159042">
    <property type="component" value="Unassembled WGS sequence"/>
</dbReference>
<keyword evidence="3 12" id="KW-0813">Transport</keyword>
<comment type="caution">
    <text evidence="14">The sequence shown here is derived from an EMBL/GenBank/DDBJ whole genome shotgun (WGS) entry which is preliminary data.</text>
</comment>
<keyword evidence="11 12" id="KW-0407">Ion channel</keyword>
<dbReference type="AlphaFoldDB" id="A0AAV8W0R0"/>
<evidence type="ECO:0000256" key="8">
    <source>
        <dbReference type="ARBA" id="ARBA00023065"/>
    </source>
</evidence>
<evidence type="ECO:0000256" key="1">
    <source>
        <dbReference type="ARBA" id="ARBA00004141"/>
    </source>
</evidence>
<evidence type="ECO:0000256" key="11">
    <source>
        <dbReference type="ARBA" id="ARBA00023303"/>
    </source>
</evidence>
<proteinExistence type="inferred from homology"/>
<evidence type="ECO:0000256" key="4">
    <source>
        <dbReference type="ARBA" id="ARBA00022461"/>
    </source>
</evidence>
<evidence type="ECO:0000313" key="14">
    <source>
        <dbReference type="EMBL" id="KAJ8920125.1"/>
    </source>
</evidence>
<sequence>MTRKKLKPASNNYQLLKTSWGVQGKLFFENSTLHGVRYIPEDGRPFYERFMWFVCVAISTVATTVIIYNLWEKFQTNPTITGLDTDFHNWDVPFPAITVCMESPTTVEKIHSYIFEHLERNATDQKEIEFFKHLTQLSYGSWKNFVSNYSSLLNSTDFQRVASYRIKDVVFNLANTCEEVFEQCYWKLAPYNCCDGFFPVFTENGFCYTFNSRHYEKKVPGREGELPRFNMKYIKETDKKWSMQFYFRSFDGLYPIYILNSDETAGVDVQPQHVWDTSVDMVAFSVKQTYTTKDTAQLSIKQRRCAFPDEINLKIDDTYSYSGCTRQCRMDRAMKLCGCVPFFYPEVGAYKHCSFQKMKCIGDHLKEIKAVQRCSCYLGCSNTVYEVEKFNDAETSNKSSSYKMDCQFVSWPMVRYKREVLFGWVDLLVSFGGIAGLFLGFSLLSGVEILYYFTVRACCMVVREKQELRKIQLERAAKPPPEYDLSLVPYFISKPLPGHGIDEVAKNLYVHNLLNYSKDKANKHGNVTKVRPAADVIAPFGIEFVN</sequence>
<evidence type="ECO:0008006" key="16">
    <source>
        <dbReference type="Google" id="ProtNLM"/>
    </source>
</evidence>
<dbReference type="GO" id="GO:0015280">
    <property type="term" value="F:ligand-gated sodium channel activity"/>
    <property type="evidence" value="ECO:0007669"/>
    <property type="project" value="TreeGrafter"/>
</dbReference>
<evidence type="ECO:0000256" key="7">
    <source>
        <dbReference type="ARBA" id="ARBA00023053"/>
    </source>
</evidence>
<keyword evidence="10 12" id="KW-0739">Sodium transport</keyword>
<dbReference type="PRINTS" id="PR01078">
    <property type="entry name" value="AMINACHANNEL"/>
</dbReference>
<keyword evidence="8 12" id="KW-0406">Ion transport</keyword>
<gene>
    <name evidence="14" type="ORF">NQ315_011782</name>
</gene>
<organism evidence="14 15">
    <name type="scientific">Exocentrus adspersus</name>
    <dbReference type="NCBI Taxonomy" id="1586481"/>
    <lineage>
        <taxon>Eukaryota</taxon>
        <taxon>Metazoa</taxon>
        <taxon>Ecdysozoa</taxon>
        <taxon>Arthropoda</taxon>
        <taxon>Hexapoda</taxon>
        <taxon>Insecta</taxon>
        <taxon>Pterygota</taxon>
        <taxon>Neoptera</taxon>
        <taxon>Endopterygota</taxon>
        <taxon>Coleoptera</taxon>
        <taxon>Polyphaga</taxon>
        <taxon>Cucujiformia</taxon>
        <taxon>Chrysomeloidea</taxon>
        <taxon>Cerambycidae</taxon>
        <taxon>Lamiinae</taxon>
        <taxon>Acanthocinini</taxon>
        <taxon>Exocentrus</taxon>
    </lineage>
</organism>
<comment type="similarity">
    <text evidence="2 12">Belongs to the amiloride-sensitive sodium channel (TC 1.A.6) family.</text>
</comment>
<accession>A0AAV8W0R0</accession>
<reference evidence="14 15" key="1">
    <citation type="journal article" date="2023" name="Insect Mol. Biol.">
        <title>Genome sequencing provides insights into the evolution of gene families encoding plant cell wall-degrading enzymes in longhorned beetles.</title>
        <authorList>
            <person name="Shin N.R."/>
            <person name="Okamura Y."/>
            <person name="Kirsch R."/>
            <person name="Pauchet Y."/>
        </authorList>
    </citation>
    <scope>NUCLEOTIDE SEQUENCE [LARGE SCALE GENOMIC DNA]</scope>
    <source>
        <strain evidence="14">EAD_L_NR</strain>
    </source>
</reference>
<evidence type="ECO:0000256" key="12">
    <source>
        <dbReference type="RuleBase" id="RU000679"/>
    </source>
</evidence>
<evidence type="ECO:0000313" key="15">
    <source>
        <dbReference type="Proteomes" id="UP001159042"/>
    </source>
</evidence>
<evidence type="ECO:0000256" key="2">
    <source>
        <dbReference type="ARBA" id="ARBA00007193"/>
    </source>
</evidence>
<evidence type="ECO:0000256" key="3">
    <source>
        <dbReference type="ARBA" id="ARBA00022448"/>
    </source>
</evidence>
<dbReference type="Gene3D" id="1.10.287.820">
    <property type="entry name" value="Acid-sensing ion channel domain"/>
    <property type="match status" value="1"/>
</dbReference>
<dbReference type="Pfam" id="PF00858">
    <property type="entry name" value="ASC"/>
    <property type="match status" value="1"/>
</dbReference>
<keyword evidence="4 12" id="KW-0894">Sodium channel</keyword>
<keyword evidence="9 13" id="KW-0472">Membrane</keyword>
<feature type="transmembrane region" description="Helical" evidence="13">
    <location>
        <begin position="50"/>
        <end position="71"/>
    </location>
</feature>
<dbReference type="Gene3D" id="1.10.287.770">
    <property type="entry name" value="YojJ-like"/>
    <property type="match status" value="1"/>
</dbReference>
<evidence type="ECO:0000256" key="6">
    <source>
        <dbReference type="ARBA" id="ARBA00022989"/>
    </source>
</evidence>
<evidence type="ECO:0000256" key="5">
    <source>
        <dbReference type="ARBA" id="ARBA00022692"/>
    </source>
</evidence>
<dbReference type="GO" id="GO:0005886">
    <property type="term" value="C:plasma membrane"/>
    <property type="evidence" value="ECO:0007669"/>
    <property type="project" value="TreeGrafter"/>
</dbReference>
<name>A0AAV8W0R0_9CUCU</name>